<evidence type="ECO:0000313" key="3">
    <source>
        <dbReference type="Proteomes" id="UP000073492"/>
    </source>
</evidence>
<feature type="chain" id="PRO_5007297197" evidence="1">
    <location>
        <begin position="19"/>
        <end position="90"/>
    </location>
</feature>
<protein>
    <submittedName>
        <fullName evidence="2">Uncharacterized protein</fullName>
    </submittedName>
</protein>
<keyword evidence="1" id="KW-0732">Signal</keyword>
<dbReference type="OrthoDB" id="1735038at2759"/>
<dbReference type="Proteomes" id="UP000073492">
    <property type="component" value="Unassembled WGS sequence"/>
</dbReference>
<organism evidence="2 3">
    <name type="scientific">Pseudocercospora musae</name>
    <dbReference type="NCBI Taxonomy" id="113226"/>
    <lineage>
        <taxon>Eukaryota</taxon>
        <taxon>Fungi</taxon>
        <taxon>Dikarya</taxon>
        <taxon>Ascomycota</taxon>
        <taxon>Pezizomycotina</taxon>
        <taxon>Dothideomycetes</taxon>
        <taxon>Dothideomycetidae</taxon>
        <taxon>Mycosphaerellales</taxon>
        <taxon>Mycosphaerellaceae</taxon>
        <taxon>Pseudocercospora</taxon>
    </lineage>
</organism>
<dbReference type="EMBL" id="LFZO01000264">
    <property type="protein sequence ID" value="KXT10380.1"/>
    <property type="molecule type" value="Genomic_DNA"/>
</dbReference>
<comment type="caution">
    <text evidence="2">The sequence shown here is derived from an EMBL/GenBank/DDBJ whole genome shotgun (WGS) entry which is preliminary data.</text>
</comment>
<sequence>MKRCRLYSAFVLTIAVDAVKVAFQETGPESEVSREVIQHLVDDSGVKGICGAEEMDALGAVPGLLLAFNDKPIEEYGPRPAPNKNFFASV</sequence>
<keyword evidence="3" id="KW-1185">Reference proteome</keyword>
<feature type="signal peptide" evidence="1">
    <location>
        <begin position="1"/>
        <end position="18"/>
    </location>
</feature>
<reference evidence="2 3" key="1">
    <citation type="submission" date="2015-07" db="EMBL/GenBank/DDBJ databases">
        <title>Comparative genomics of the Sigatoka disease complex on banana suggests a link between parallel evolutionary changes in Pseudocercospora fijiensis and Pseudocercospora eumusae and increased virulence on the banana host.</title>
        <authorList>
            <person name="Chang T.-C."/>
            <person name="Salvucci A."/>
            <person name="Crous P.W."/>
            <person name="Stergiopoulos I."/>
        </authorList>
    </citation>
    <scope>NUCLEOTIDE SEQUENCE [LARGE SCALE GENOMIC DNA]</scope>
    <source>
        <strain evidence="2 3">CBS 116634</strain>
    </source>
</reference>
<dbReference type="AlphaFoldDB" id="A0A139I6J6"/>
<evidence type="ECO:0000313" key="2">
    <source>
        <dbReference type="EMBL" id="KXT10380.1"/>
    </source>
</evidence>
<evidence type="ECO:0000256" key="1">
    <source>
        <dbReference type="SAM" id="SignalP"/>
    </source>
</evidence>
<name>A0A139I6J6_9PEZI</name>
<proteinExistence type="predicted"/>
<accession>A0A139I6J6</accession>
<gene>
    <name evidence="2" type="ORF">AC579_1193</name>
</gene>